<protein>
    <submittedName>
        <fullName evidence="1">Uncharacterized protein</fullName>
    </submittedName>
</protein>
<reference evidence="1 2" key="1">
    <citation type="submission" date="2016-10" db="EMBL/GenBank/DDBJ databases">
        <authorList>
            <person name="de Groot N.N."/>
        </authorList>
    </citation>
    <scope>NUCLEOTIDE SEQUENCE [LARGE SCALE GENOMIC DNA]</scope>
    <source>
        <strain evidence="1 2">DSM 46701</strain>
    </source>
</reference>
<dbReference type="STRING" id="1173111.SAMN05444955_107137"/>
<evidence type="ECO:0000313" key="2">
    <source>
        <dbReference type="Proteomes" id="UP000199695"/>
    </source>
</evidence>
<keyword evidence="2" id="KW-1185">Reference proteome</keyword>
<dbReference type="AlphaFoldDB" id="A0A1H8ERS1"/>
<dbReference type="RefSeq" id="WP_170839851.1">
    <property type="nucleotide sequence ID" value="NZ_FOCQ01000007.1"/>
</dbReference>
<organism evidence="1 2">
    <name type="scientific">Lihuaxuella thermophila</name>
    <dbReference type="NCBI Taxonomy" id="1173111"/>
    <lineage>
        <taxon>Bacteria</taxon>
        <taxon>Bacillati</taxon>
        <taxon>Bacillota</taxon>
        <taxon>Bacilli</taxon>
        <taxon>Bacillales</taxon>
        <taxon>Thermoactinomycetaceae</taxon>
        <taxon>Lihuaxuella</taxon>
    </lineage>
</organism>
<proteinExistence type="predicted"/>
<accession>A0A1H8ERS1</accession>
<dbReference type="EMBL" id="FOCQ01000007">
    <property type="protein sequence ID" value="SEN22193.1"/>
    <property type="molecule type" value="Genomic_DNA"/>
</dbReference>
<dbReference type="Proteomes" id="UP000199695">
    <property type="component" value="Unassembled WGS sequence"/>
</dbReference>
<evidence type="ECO:0000313" key="1">
    <source>
        <dbReference type="EMBL" id="SEN22193.1"/>
    </source>
</evidence>
<name>A0A1H8ERS1_9BACL</name>
<gene>
    <name evidence="1" type="ORF">SAMN05444955_107137</name>
</gene>
<sequence length="57" mass="6332">MSEYLLEKMGIFYVDASKQEFTDSNINDIVLPVRRLAELNHTKAVGRSSPTAFAISG</sequence>